<evidence type="ECO:0000256" key="2">
    <source>
        <dbReference type="ARBA" id="ARBA00008358"/>
    </source>
</evidence>
<dbReference type="PANTHER" id="PTHR38779">
    <property type="entry name" value="TYPE II SECRETION SYSTEM PROTEIN I-RELATED"/>
    <property type="match status" value="1"/>
</dbReference>
<dbReference type="InterPro" id="IPR003413">
    <property type="entry name" value="T2SS_GspI_C"/>
</dbReference>
<evidence type="ECO:0000256" key="5">
    <source>
        <dbReference type="ARBA" id="ARBA00022519"/>
    </source>
</evidence>
<gene>
    <name evidence="11" type="primary">gspI</name>
    <name evidence="11" type="ORF">COA07_03415</name>
</gene>
<dbReference type="Pfam" id="PF02501">
    <property type="entry name" value="T2SSI"/>
    <property type="match status" value="1"/>
</dbReference>
<dbReference type="PANTHER" id="PTHR38779:SF2">
    <property type="entry name" value="TYPE II SECRETION SYSTEM PROTEIN I-RELATED"/>
    <property type="match status" value="1"/>
</dbReference>
<keyword evidence="4 9" id="KW-0488">Methylation</keyword>
<dbReference type="InterPro" id="IPR045584">
    <property type="entry name" value="Pilin-like"/>
</dbReference>
<comment type="subunit">
    <text evidence="9">Type II secretion is composed of four main components: the outer membrane complex, the inner membrane complex, the cytoplasmic secretion ATPase and the periplasm-spanning pseudopilus.</text>
</comment>
<evidence type="ECO:0000256" key="6">
    <source>
        <dbReference type="ARBA" id="ARBA00022692"/>
    </source>
</evidence>
<evidence type="ECO:0000256" key="4">
    <source>
        <dbReference type="ARBA" id="ARBA00022481"/>
    </source>
</evidence>
<proteinExistence type="inferred from homology"/>
<keyword evidence="8 9" id="KW-0472">Membrane</keyword>
<dbReference type="RefSeq" id="WP_066711872.1">
    <property type="nucleotide sequence ID" value="NZ_JBHIWA010000080.1"/>
</dbReference>
<dbReference type="Pfam" id="PF07963">
    <property type="entry name" value="N_methyl"/>
    <property type="match status" value="1"/>
</dbReference>
<evidence type="ECO:0000259" key="10">
    <source>
        <dbReference type="Pfam" id="PF02501"/>
    </source>
</evidence>
<comment type="similarity">
    <text evidence="2 9">Belongs to the GSP I family.</text>
</comment>
<comment type="caution">
    <text evidence="11">The sequence shown here is derived from an EMBL/GenBank/DDBJ whole genome shotgun (WGS) entry which is preliminary data.</text>
</comment>
<comment type="subcellular location">
    <subcellularLocation>
        <location evidence="1 9">Cell inner membrane</location>
        <topology evidence="1 9">Single-pass membrane protein</topology>
    </subcellularLocation>
</comment>
<accession>A0A2A4IBV1</accession>
<dbReference type="InterPro" id="IPR010052">
    <property type="entry name" value="T2SS_protein-GspI"/>
</dbReference>
<evidence type="ECO:0000256" key="8">
    <source>
        <dbReference type="ARBA" id="ARBA00023136"/>
    </source>
</evidence>
<dbReference type="GO" id="GO:0015628">
    <property type="term" value="P:protein secretion by the type II secretion system"/>
    <property type="evidence" value="ECO:0007669"/>
    <property type="project" value="UniProtKB-UniRule"/>
</dbReference>
<evidence type="ECO:0000256" key="1">
    <source>
        <dbReference type="ARBA" id="ARBA00004377"/>
    </source>
</evidence>
<dbReference type="GO" id="GO:0005886">
    <property type="term" value="C:plasma membrane"/>
    <property type="evidence" value="ECO:0007669"/>
    <property type="project" value="UniProtKB-SubCell"/>
</dbReference>
<dbReference type="AlphaFoldDB" id="A0A2A4IBV1"/>
<name>A0A2A4IBV1_9SPHN</name>
<evidence type="ECO:0000256" key="7">
    <source>
        <dbReference type="ARBA" id="ARBA00022989"/>
    </source>
</evidence>
<dbReference type="Proteomes" id="UP000218323">
    <property type="component" value="Unassembled WGS sequence"/>
</dbReference>
<keyword evidence="12" id="KW-1185">Reference proteome</keyword>
<dbReference type="PROSITE" id="PS00409">
    <property type="entry name" value="PROKAR_NTER_METHYL"/>
    <property type="match status" value="1"/>
</dbReference>
<sequence length="137" mass="14142">MSRDDARRGGVRAGAAGFTLIEIMVALAVFSLAALALIRLEGQVIRSTGAVAATLLAQTVARNVAIEAVTDAQPPTRGRATGVESNGGRDWTWTREVQPVGDAGVMRIDVSVADRGGAVLGRMTMVRAATANAAVAR</sequence>
<dbReference type="SUPFAM" id="SSF54523">
    <property type="entry name" value="Pili subunits"/>
    <property type="match status" value="1"/>
</dbReference>
<dbReference type="NCBIfam" id="TIGR02532">
    <property type="entry name" value="IV_pilin_GFxxxE"/>
    <property type="match status" value="1"/>
</dbReference>
<comment type="function">
    <text evidence="9">Component of the type II secretion system required for the energy-dependent secretion of extracellular factors such as proteases and toxins from the periplasm.</text>
</comment>
<evidence type="ECO:0000313" key="11">
    <source>
        <dbReference type="EMBL" id="PCG16009.1"/>
    </source>
</evidence>
<dbReference type="NCBIfam" id="TIGR01707">
    <property type="entry name" value="gspI"/>
    <property type="match status" value="1"/>
</dbReference>
<protein>
    <recommendedName>
        <fullName evidence="9">Type II secretion system protein I</fullName>
        <shortName evidence="9">T2SS minor pseudopilin I</shortName>
    </recommendedName>
</protein>
<dbReference type="EMBL" id="NWVC01000001">
    <property type="protein sequence ID" value="PCG16009.1"/>
    <property type="molecule type" value="Genomic_DNA"/>
</dbReference>
<keyword evidence="6 9" id="KW-0812">Transmembrane</keyword>
<evidence type="ECO:0000313" key="12">
    <source>
        <dbReference type="Proteomes" id="UP000218323"/>
    </source>
</evidence>
<evidence type="ECO:0000256" key="9">
    <source>
        <dbReference type="RuleBase" id="RU368030"/>
    </source>
</evidence>
<dbReference type="InterPro" id="IPR012902">
    <property type="entry name" value="N_methyl_site"/>
</dbReference>
<comment type="PTM">
    <text evidence="9">Cleaved by prepilin peptidase.</text>
</comment>
<dbReference type="GO" id="GO:0015627">
    <property type="term" value="C:type II protein secretion system complex"/>
    <property type="evidence" value="ECO:0007669"/>
    <property type="project" value="UniProtKB-UniRule"/>
</dbReference>
<reference evidence="11 12" key="1">
    <citation type="submission" date="2017-09" db="EMBL/GenBank/DDBJ databases">
        <title>Sphingomonas adhaesiva DSM 7418, whole genome shotgun sequence.</title>
        <authorList>
            <person name="Feng G."/>
            <person name="Zhu H."/>
        </authorList>
    </citation>
    <scope>NUCLEOTIDE SEQUENCE [LARGE SCALE GENOMIC DNA]</scope>
    <source>
        <strain evidence="11 12">DSM 7418</strain>
    </source>
</reference>
<organism evidence="11 12">
    <name type="scientific">Sphingomonas adhaesiva</name>
    <dbReference type="NCBI Taxonomy" id="28212"/>
    <lineage>
        <taxon>Bacteria</taxon>
        <taxon>Pseudomonadati</taxon>
        <taxon>Pseudomonadota</taxon>
        <taxon>Alphaproteobacteria</taxon>
        <taxon>Sphingomonadales</taxon>
        <taxon>Sphingomonadaceae</taxon>
        <taxon>Sphingomonas</taxon>
    </lineage>
</organism>
<feature type="domain" description="Type II secretion system protein GspI C-terminal" evidence="10">
    <location>
        <begin position="54"/>
        <end position="124"/>
    </location>
</feature>
<dbReference type="Gene3D" id="3.30.1300.30">
    <property type="entry name" value="GSPII I/J protein-like"/>
    <property type="match status" value="1"/>
</dbReference>
<keyword evidence="5 9" id="KW-0997">Cell inner membrane</keyword>
<keyword evidence="3" id="KW-1003">Cell membrane</keyword>
<keyword evidence="7 9" id="KW-1133">Transmembrane helix</keyword>
<evidence type="ECO:0000256" key="3">
    <source>
        <dbReference type="ARBA" id="ARBA00022475"/>
    </source>
</evidence>
<feature type="transmembrane region" description="Helical" evidence="9">
    <location>
        <begin position="15"/>
        <end position="38"/>
    </location>
</feature>